<dbReference type="EMBL" id="MF327545">
    <property type="protein sequence ID" value="ASH99098.1"/>
    <property type="molecule type" value="Genomic_DNA"/>
</dbReference>
<sequence>MSLKPNSFHGRALIEYKKKQAIWFKTCSISHQLFCNCGDWQVHLQRYCYRQQCTIEGNAFWIPSCISSDSTLLPITVPLKVNLPITTVAEKLM</sequence>
<organism evidence="2">
    <name type="scientific">Giant panda anellovirus</name>
    <dbReference type="NCBI Taxonomy" id="2016460"/>
    <lineage>
        <taxon>Viruses</taxon>
        <taxon>Monodnaviria</taxon>
        <taxon>Shotokuvirae</taxon>
        <taxon>Commensaviricota</taxon>
        <taxon>Cardeaviricetes</taxon>
        <taxon>Sanitavirales</taxon>
        <taxon>Anelloviridae</taxon>
    </lineage>
</organism>
<dbReference type="Pfam" id="PF02957">
    <property type="entry name" value="TT_ORF2-like"/>
    <property type="match status" value="1"/>
</dbReference>
<reference evidence="2" key="1">
    <citation type="journal article" date="2017" name="Microbiome">
        <title>Virome comparisons in wild-diseased and healthy captive giant pandas.</title>
        <authorList>
            <person name="Zhang W."/>
            <person name="Yang S."/>
            <person name="Shan T."/>
            <person name="Hou R."/>
            <person name="Liu Z."/>
            <person name="Li W."/>
            <person name="Guo L."/>
            <person name="Wang Y."/>
            <person name="Chen P."/>
            <person name="Wang X."/>
            <person name="Feng F."/>
            <person name="Wang H."/>
            <person name="Chen C."/>
            <person name="Shen Q."/>
            <person name="Zhou C."/>
            <person name="Hua X."/>
            <person name="Cui L."/>
            <person name="Deng X."/>
            <person name="Zhang Z."/>
            <person name="Qi D."/>
            <person name="Delwart E."/>
        </authorList>
    </citation>
    <scope>NUCLEOTIDE SEQUENCE</scope>
    <source>
        <strain evidence="2">Gpan20954</strain>
    </source>
</reference>
<proteinExistence type="predicted"/>
<name>A0A220IGJ3_9VIRU</name>
<dbReference type="InterPro" id="IPR004118">
    <property type="entry name" value="HEV_TT_vir_Orf2/Gyrovir_Vp2_N"/>
</dbReference>
<protein>
    <submittedName>
        <fullName evidence="2">ORF4</fullName>
    </submittedName>
</protein>
<evidence type="ECO:0000313" key="2">
    <source>
        <dbReference type="EMBL" id="ASH99098.1"/>
    </source>
</evidence>
<feature type="domain" description="Hepatitis TT virus Orf2/Gyrovirus Vp2 N-terminal" evidence="1">
    <location>
        <begin position="16"/>
        <end position="52"/>
    </location>
</feature>
<evidence type="ECO:0000259" key="1">
    <source>
        <dbReference type="Pfam" id="PF02957"/>
    </source>
</evidence>
<accession>A0A220IGJ3</accession>